<dbReference type="OrthoDB" id="9787219at2"/>
<dbReference type="PANTHER" id="PTHR43333">
    <property type="entry name" value="2-HACID_DH_C DOMAIN-CONTAINING PROTEIN"/>
    <property type="match status" value="1"/>
</dbReference>
<evidence type="ECO:0000313" key="4">
    <source>
        <dbReference type="EMBL" id="SHH83547.1"/>
    </source>
</evidence>
<dbReference type="InterPro" id="IPR036291">
    <property type="entry name" value="NAD(P)-bd_dom_sf"/>
</dbReference>
<gene>
    <name evidence="4" type="ORF">SAMN04488135_105127</name>
</gene>
<keyword evidence="4" id="KW-0670">Pyruvate</keyword>
<dbReference type="STRING" id="658167.SAMN04488135_105127"/>
<dbReference type="SUPFAM" id="SSF51735">
    <property type="entry name" value="NAD(P)-binding Rossmann-fold domains"/>
    <property type="match status" value="1"/>
</dbReference>
<dbReference type="CDD" id="cd12164">
    <property type="entry name" value="GDH_like_2"/>
    <property type="match status" value="1"/>
</dbReference>
<evidence type="ECO:0000259" key="3">
    <source>
        <dbReference type="Pfam" id="PF02826"/>
    </source>
</evidence>
<dbReference type="PANTHER" id="PTHR43333:SF1">
    <property type="entry name" value="D-ISOMER SPECIFIC 2-HYDROXYACID DEHYDROGENASE NAD-BINDING DOMAIN-CONTAINING PROTEIN"/>
    <property type="match status" value="1"/>
</dbReference>
<evidence type="ECO:0000313" key="5">
    <source>
        <dbReference type="Proteomes" id="UP000184226"/>
    </source>
</evidence>
<dbReference type="Gene3D" id="3.40.50.720">
    <property type="entry name" value="NAD(P)-binding Rossmann-like Domain"/>
    <property type="match status" value="2"/>
</dbReference>
<keyword evidence="5" id="KW-1185">Reference proteome</keyword>
<dbReference type="GO" id="GO:0016491">
    <property type="term" value="F:oxidoreductase activity"/>
    <property type="evidence" value="ECO:0007669"/>
    <property type="project" value="UniProtKB-KW"/>
</dbReference>
<evidence type="ECO:0000256" key="2">
    <source>
        <dbReference type="ARBA" id="ARBA00023027"/>
    </source>
</evidence>
<name>A0A1M5W7U2_9BURK</name>
<dbReference type="EMBL" id="FQXE01000005">
    <property type="protein sequence ID" value="SHH83547.1"/>
    <property type="molecule type" value="Genomic_DNA"/>
</dbReference>
<dbReference type="Pfam" id="PF02826">
    <property type="entry name" value="2-Hacid_dh_C"/>
    <property type="match status" value="1"/>
</dbReference>
<dbReference type="Proteomes" id="UP000184226">
    <property type="component" value="Unassembled WGS sequence"/>
</dbReference>
<reference evidence="4 5" key="1">
    <citation type="submission" date="2016-11" db="EMBL/GenBank/DDBJ databases">
        <authorList>
            <person name="Jaros S."/>
            <person name="Januszkiewicz K."/>
            <person name="Wedrychowicz H."/>
        </authorList>
    </citation>
    <scope>NUCLEOTIDE SEQUENCE [LARGE SCALE GENOMIC DNA]</scope>
    <source>
        <strain evidence="4 5">CGMCC 1.10190</strain>
    </source>
</reference>
<feature type="domain" description="D-isomer specific 2-hydroxyacid dehydrogenase NAD-binding" evidence="3">
    <location>
        <begin position="104"/>
        <end position="275"/>
    </location>
</feature>
<dbReference type="AlphaFoldDB" id="A0A1M5W7U2"/>
<proteinExistence type="predicted"/>
<keyword evidence="1" id="KW-0560">Oxidoreductase</keyword>
<protein>
    <submittedName>
        <fullName evidence="4">Glyoxylate/hydroxypyruvate reductase A</fullName>
    </submittedName>
</protein>
<accession>A0A1M5W7U2</accession>
<dbReference type="RefSeq" id="WP_073103411.1">
    <property type="nucleotide sequence ID" value="NZ_FQXE01000005.1"/>
</dbReference>
<keyword evidence="2" id="KW-0520">NAD</keyword>
<organism evidence="4 5">
    <name type="scientific">Pollutimonas bauzanensis</name>
    <dbReference type="NCBI Taxonomy" id="658167"/>
    <lineage>
        <taxon>Bacteria</taxon>
        <taxon>Pseudomonadati</taxon>
        <taxon>Pseudomonadota</taxon>
        <taxon>Betaproteobacteria</taxon>
        <taxon>Burkholderiales</taxon>
        <taxon>Alcaligenaceae</taxon>
        <taxon>Pollutimonas</taxon>
    </lineage>
</organism>
<dbReference type="GO" id="GO:0051287">
    <property type="term" value="F:NAD binding"/>
    <property type="evidence" value="ECO:0007669"/>
    <property type="project" value="InterPro"/>
</dbReference>
<sequence>MKILFASAHDSDPQSWIAPLQALVPQAEIHNWVDAGPSIGAQLAVVWNPPADIFLRETDLRAVFNLGAGVDALFKLPGFTEALRVVRLEDAGMAVQMAEYAAYALLRASRRFGDYESQQEKRLWKPLPDIQRKDWPVGVMGMGVMGARVAQTLAGLDYPVAGWSRSGKDLPGVEKFAGRGQLPSFLARSRVLINTLPLTDETRGILCRDTLQQLLPGAHVVNVGRGEHLVEADLLALLESGRLEGATLDVFCQEPLPQEHPFWQHPRVTITPHVAAASLREASIAQVAGNINRYLRGEPLSGVVARGRGY</sequence>
<evidence type="ECO:0000256" key="1">
    <source>
        <dbReference type="ARBA" id="ARBA00023002"/>
    </source>
</evidence>
<dbReference type="InterPro" id="IPR006140">
    <property type="entry name" value="D-isomer_DH_NAD-bd"/>
</dbReference>